<dbReference type="InterPro" id="IPR003439">
    <property type="entry name" value="ABC_transporter-like_ATP-bd"/>
</dbReference>
<dbReference type="SUPFAM" id="SSF52540">
    <property type="entry name" value="P-loop containing nucleoside triphosphate hydrolases"/>
    <property type="match status" value="1"/>
</dbReference>
<keyword evidence="1" id="KW-0813">Transport</keyword>
<dbReference type="GO" id="GO:0005524">
    <property type="term" value="F:ATP binding"/>
    <property type="evidence" value="ECO:0007669"/>
    <property type="project" value="UniProtKB-KW"/>
</dbReference>
<dbReference type="AlphaFoldDB" id="A0A1I5IPL1"/>
<evidence type="ECO:0000313" key="6">
    <source>
        <dbReference type="Proteomes" id="UP000199564"/>
    </source>
</evidence>
<dbReference type="CDD" id="cd03214">
    <property type="entry name" value="ABC_Iron-Siderophores_B12_Hemin"/>
    <property type="match status" value="1"/>
</dbReference>
<dbReference type="PANTHER" id="PTHR42734">
    <property type="entry name" value="METAL TRANSPORT SYSTEM ATP-BINDING PROTEIN TM_0124-RELATED"/>
    <property type="match status" value="1"/>
</dbReference>
<evidence type="ECO:0000256" key="1">
    <source>
        <dbReference type="ARBA" id="ARBA00022448"/>
    </source>
</evidence>
<proteinExistence type="predicted"/>
<reference evidence="6" key="1">
    <citation type="submission" date="2016-10" db="EMBL/GenBank/DDBJ databases">
        <authorList>
            <person name="Varghese N."/>
            <person name="Submissions S."/>
        </authorList>
    </citation>
    <scope>NUCLEOTIDE SEQUENCE [LARGE SCALE GENOMIC DNA]</scope>
    <source>
        <strain evidence="6">DSM 15282</strain>
    </source>
</reference>
<dbReference type="EMBL" id="FOVW01000009">
    <property type="protein sequence ID" value="SFO62146.1"/>
    <property type="molecule type" value="Genomic_DNA"/>
</dbReference>
<protein>
    <submittedName>
        <fullName evidence="5">Iron complex transport system ATP-binding protein</fullName>
    </submittedName>
</protein>
<evidence type="ECO:0000313" key="5">
    <source>
        <dbReference type="EMBL" id="SFO62146.1"/>
    </source>
</evidence>
<dbReference type="InterPro" id="IPR050153">
    <property type="entry name" value="Metal_Ion_Import_ABC"/>
</dbReference>
<dbReference type="FunFam" id="3.40.50.300:FF:000134">
    <property type="entry name" value="Iron-enterobactin ABC transporter ATP-binding protein"/>
    <property type="match status" value="1"/>
</dbReference>
<dbReference type="GO" id="GO:0016887">
    <property type="term" value="F:ATP hydrolysis activity"/>
    <property type="evidence" value="ECO:0007669"/>
    <property type="project" value="InterPro"/>
</dbReference>
<sequence length="325" mass="36546">MRREVIVGANLSLGYQTGKSRKEVLQGINFKLFSGQLTCLLGPNGVGKSTLIKAIMGRLPVWEGSLTVQGKSINHFTQKELAKNLAVVLTEPFIPGNMTVTQLVSLGRTPYLKWSGYLSDLDKKAVYKAIEDTKIAYIQHERLSDLSDGQRQKAFIARALAQDAPIMVLDEPTAHLDLVNRYEIMQLLREISLQKGKSVLVITHDLDIALESSDQIWLMNCGEDLVKGLPEDLVISGKINQLFPQEKFEFNTQRGRVEIKSQPATFNVEGSQELIFWLQKALKKAGIYELDGQVRVQNNPFSIFFMEKEFDSLESFIDSLRVGIK</sequence>
<keyword evidence="3 5" id="KW-0067">ATP-binding</keyword>
<organism evidence="5 6">
    <name type="scientific">Algoriphagus ornithinivorans</name>
    <dbReference type="NCBI Taxonomy" id="226506"/>
    <lineage>
        <taxon>Bacteria</taxon>
        <taxon>Pseudomonadati</taxon>
        <taxon>Bacteroidota</taxon>
        <taxon>Cytophagia</taxon>
        <taxon>Cytophagales</taxon>
        <taxon>Cyclobacteriaceae</taxon>
        <taxon>Algoriphagus</taxon>
    </lineage>
</organism>
<evidence type="ECO:0000256" key="2">
    <source>
        <dbReference type="ARBA" id="ARBA00022741"/>
    </source>
</evidence>
<dbReference type="RefSeq" id="WP_091655082.1">
    <property type="nucleotide sequence ID" value="NZ_FOVW01000009.1"/>
</dbReference>
<dbReference type="PANTHER" id="PTHR42734:SF21">
    <property type="entry name" value="IRON ABC TRANSPORTER, ATP-BINDING PROTEIN"/>
    <property type="match status" value="1"/>
</dbReference>
<dbReference type="InterPro" id="IPR003593">
    <property type="entry name" value="AAA+_ATPase"/>
</dbReference>
<keyword evidence="6" id="KW-1185">Reference proteome</keyword>
<feature type="domain" description="ABC transporter" evidence="4">
    <location>
        <begin position="1"/>
        <end position="246"/>
    </location>
</feature>
<dbReference type="Proteomes" id="UP000199564">
    <property type="component" value="Unassembled WGS sequence"/>
</dbReference>
<dbReference type="InterPro" id="IPR027417">
    <property type="entry name" value="P-loop_NTPase"/>
</dbReference>
<evidence type="ECO:0000259" key="4">
    <source>
        <dbReference type="PROSITE" id="PS50893"/>
    </source>
</evidence>
<keyword evidence="2" id="KW-0547">Nucleotide-binding</keyword>
<accession>A0A1I5IPL1</accession>
<gene>
    <name evidence="5" type="ORF">SAMN04488519_10996</name>
</gene>
<dbReference type="Pfam" id="PF00005">
    <property type="entry name" value="ABC_tran"/>
    <property type="match status" value="1"/>
</dbReference>
<name>A0A1I5IPL1_9BACT</name>
<dbReference type="Gene3D" id="3.40.50.300">
    <property type="entry name" value="P-loop containing nucleotide triphosphate hydrolases"/>
    <property type="match status" value="1"/>
</dbReference>
<dbReference type="STRING" id="226506.SAMN04488519_10996"/>
<evidence type="ECO:0000256" key="3">
    <source>
        <dbReference type="ARBA" id="ARBA00022840"/>
    </source>
</evidence>
<dbReference type="SMART" id="SM00382">
    <property type="entry name" value="AAA"/>
    <property type="match status" value="1"/>
</dbReference>
<dbReference type="PROSITE" id="PS50893">
    <property type="entry name" value="ABC_TRANSPORTER_2"/>
    <property type="match status" value="1"/>
</dbReference>